<dbReference type="KEGG" id="rdi:CMV14_17660"/>
<feature type="compositionally biased region" description="Basic and acidic residues" evidence="1">
    <location>
        <begin position="44"/>
        <end position="78"/>
    </location>
</feature>
<proteinExistence type="predicted"/>
<sequence>MRSALMILSACLLAGCVSTVGSIVTAPVKVVGKGVDWATTSQDEADRNRGREMRKQEERERKERKRAEKEWRREHRGD</sequence>
<evidence type="ECO:0000313" key="4">
    <source>
        <dbReference type="Proteomes" id="UP000218934"/>
    </source>
</evidence>
<comment type="caution">
    <text evidence="3">The sequence shown here is derived from an EMBL/GenBank/DDBJ whole genome shotgun (WGS) entry which is preliminary data.</text>
</comment>
<dbReference type="OrthoDB" id="7428913at2"/>
<keyword evidence="4" id="KW-1185">Reference proteome</keyword>
<feature type="signal peptide" evidence="2">
    <location>
        <begin position="1"/>
        <end position="22"/>
    </location>
</feature>
<dbReference type="PROSITE" id="PS51257">
    <property type="entry name" value="PROKAR_LIPOPROTEIN"/>
    <property type="match status" value="1"/>
</dbReference>
<feature type="region of interest" description="Disordered" evidence="1">
    <location>
        <begin position="35"/>
        <end position="78"/>
    </location>
</feature>
<dbReference type="EMBL" id="NWUF01000005">
    <property type="protein sequence ID" value="PCE43169.1"/>
    <property type="molecule type" value="Genomic_DNA"/>
</dbReference>
<reference evidence="3 4" key="1">
    <citation type="submission" date="2017-09" db="EMBL/GenBank/DDBJ databases">
        <title>The Catabolism of 3,6-Dichlorosalicylic acid is Initiated by the Cytochrome P450 Monooxygenase DsmABC in Rhizorhabdus dicambivorans Ndbn-20.</title>
        <authorList>
            <person name="Na L."/>
        </authorList>
    </citation>
    <scope>NUCLEOTIDE SEQUENCE [LARGE SCALE GENOMIC DNA]</scope>
    <source>
        <strain evidence="3 4">Ndbn-20m</strain>
    </source>
</reference>
<feature type="chain" id="PRO_5012743002" description="Lipoprotein" evidence="2">
    <location>
        <begin position="23"/>
        <end position="78"/>
    </location>
</feature>
<keyword evidence="2" id="KW-0732">Signal</keyword>
<dbReference type="AlphaFoldDB" id="A0A2A4FXJ7"/>
<protein>
    <recommendedName>
        <fullName evidence="5">Lipoprotein</fullName>
    </recommendedName>
</protein>
<dbReference type="Proteomes" id="UP000218934">
    <property type="component" value="Unassembled WGS sequence"/>
</dbReference>
<accession>A0A2A4FXJ7</accession>
<name>A0A2A4FXJ7_9SPHN</name>
<evidence type="ECO:0000256" key="1">
    <source>
        <dbReference type="SAM" id="MobiDB-lite"/>
    </source>
</evidence>
<organism evidence="3 4">
    <name type="scientific">Rhizorhabdus dicambivorans</name>
    <dbReference type="NCBI Taxonomy" id="1850238"/>
    <lineage>
        <taxon>Bacteria</taxon>
        <taxon>Pseudomonadati</taxon>
        <taxon>Pseudomonadota</taxon>
        <taxon>Alphaproteobacteria</taxon>
        <taxon>Sphingomonadales</taxon>
        <taxon>Sphingomonadaceae</taxon>
        <taxon>Rhizorhabdus</taxon>
    </lineage>
</organism>
<gene>
    <name evidence="3" type="ORF">COO09_07445</name>
</gene>
<evidence type="ECO:0008006" key="5">
    <source>
        <dbReference type="Google" id="ProtNLM"/>
    </source>
</evidence>
<dbReference type="RefSeq" id="WP_066962443.1">
    <property type="nucleotide sequence ID" value="NZ_CP023449.1"/>
</dbReference>
<evidence type="ECO:0000256" key="2">
    <source>
        <dbReference type="SAM" id="SignalP"/>
    </source>
</evidence>
<evidence type="ECO:0000313" key="3">
    <source>
        <dbReference type="EMBL" id="PCE43169.1"/>
    </source>
</evidence>